<reference evidence="2 3" key="1">
    <citation type="submission" date="2016-03" db="EMBL/GenBank/DDBJ databases">
        <title>Acetic acid bacteria sequencing.</title>
        <authorList>
            <person name="Brandt J."/>
            <person name="Jakob F."/>
            <person name="Vogel R.F."/>
        </authorList>
    </citation>
    <scope>NUCLEOTIDE SEQUENCE [LARGE SCALE GENOMIC DNA]</scope>
    <source>
        <strain evidence="2 3">NBRC 101099</strain>
    </source>
</reference>
<dbReference type="EMBL" id="CP014691">
    <property type="protein sequence ID" value="AQS88413.1"/>
    <property type="molecule type" value="Genomic_DNA"/>
</dbReference>
<evidence type="ECO:0000313" key="3">
    <source>
        <dbReference type="Proteomes" id="UP000188604"/>
    </source>
</evidence>
<organism evidence="2 3">
    <name type="scientific">Neoasaia chiangmaiensis</name>
    <dbReference type="NCBI Taxonomy" id="320497"/>
    <lineage>
        <taxon>Bacteria</taxon>
        <taxon>Pseudomonadati</taxon>
        <taxon>Pseudomonadota</taxon>
        <taxon>Alphaproteobacteria</taxon>
        <taxon>Acetobacterales</taxon>
        <taxon>Acetobacteraceae</taxon>
        <taxon>Neoasaia</taxon>
    </lineage>
</organism>
<dbReference type="PANTHER" id="PTHR42977">
    <property type="entry name" value="HYDROLASE-RELATED"/>
    <property type="match status" value="1"/>
</dbReference>
<dbReference type="InterPro" id="IPR051340">
    <property type="entry name" value="Haloalkane_dehalogenase"/>
</dbReference>
<feature type="domain" description="AB hydrolase-1" evidence="1">
    <location>
        <begin position="33"/>
        <end position="257"/>
    </location>
</feature>
<dbReference type="KEGG" id="nch:A0U93_11205"/>
<dbReference type="PANTHER" id="PTHR42977:SF1">
    <property type="entry name" value="BLR6576 PROTEIN"/>
    <property type="match status" value="1"/>
</dbReference>
<dbReference type="GO" id="GO:0004301">
    <property type="term" value="F:epoxide hydrolase activity"/>
    <property type="evidence" value="ECO:0007669"/>
    <property type="project" value="TreeGrafter"/>
</dbReference>
<dbReference type="Proteomes" id="UP000188604">
    <property type="component" value="Chromosome"/>
</dbReference>
<keyword evidence="3" id="KW-1185">Reference proteome</keyword>
<evidence type="ECO:0000259" key="1">
    <source>
        <dbReference type="Pfam" id="PF12697"/>
    </source>
</evidence>
<protein>
    <recommendedName>
        <fullName evidence="1">AB hydrolase-1 domain-containing protein</fullName>
    </recommendedName>
</protein>
<dbReference type="STRING" id="320497.A0U93_11205"/>
<dbReference type="InterPro" id="IPR000073">
    <property type="entry name" value="AB_hydrolase_1"/>
</dbReference>
<dbReference type="RefSeq" id="WP_077807443.1">
    <property type="nucleotide sequence ID" value="NZ_BJXS01000003.1"/>
</dbReference>
<dbReference type="SUPFAM" id="SSF53474">
    <property type="entry name" value="alpha/beta-Hydrolases"/>
    <property type="match status" value="1"/>
</dbReference>
<dbReference type="OrthoDB" id="9814966at2"/>
<evidence type="ECO:0000313" key="2">
    <source>
        <dbReference type="EMBL" id="AQS88413.1"/>
    </source>
</evidence>
<dbReference type="AlphaFoldDB" id="A0A1U9KRH5"/>
<proteinExistence type="predicted"/>
<dbReference type="Gene3D" id="3.40.50.1820">
    <property type="entry name" value="alpha/beta hydrolase"/>
    <property type="match status" value="1"/>
</dbReference>
<dbReference type="InterPro" id="IPR029058">
    <property type="entry name" value="AB_hydrolase_fold"/>
</dbReference>
<accession>A0A1U9KRH5</accession>
<sequence length="264" mass="28512">MHRRHLLTSLAATPLTMGAGAVAQPRPGGKVYVLVHGMYGGGWVWNFVTPKLRALGHQVYTPTLTGIGDRSHLLSREITLDTHIEDVCNLLETEELHDIVLVAHSYGGMVGTGVADRLTSRIDRLIYLDALIPENGESAYDILPAGMADLRRHAVQVAGAGIAFPVPQAADVPLPPGPAKDWLVRHMRPHPAATYETPIRLGRPAGAGLPTAYIAYRHPAIASIEPSRQRAKAKPGWQLAERPVPHDVEATEPDVVVSLLTTYG</sequence>
<gene>
    <name evidence="2" type="ORF">A0U93_11205</name>
</gene>
<dbReference type="Pfam" id="PF12697">
    <property type="entry name" value="Abhydrolase_6"/>
    <property type="match status" value="1"/>
</dbReference>
<name>A0A1U9KRH5_9PROT</name>